<comment type="caution">
    <text evidence="1">The sequence shown here is derived from an EMBL/GenBank/DDBJ whole genome shotgun (WGS) entry which is preliminary data.</text>
</comment>
<dbReference type="SUPFAM" id="SSF52833">
    <property type="entry name" value="Thioredoxin-like"/>
    <property type="match status" value="1"/>
</dbReference>
<name>A0A1G2MFQ9_9BACT</name>
<dbReference type="PANTHER" id="PTHR34573">
    <property type="entry name" value="VKC DOMAIN-CONTAINING PROTEIN"/>
    <property type="match status" value="1"/>
</dbReference>
<sequence>MNTNMGKIIVIGLAIILTVVIGLASFGRNGVPNANALDGFARCLTEKGFTMYGAYWCPHCQNEKAAFGDSFRYVTYVECTKEPNQCVAAKVDGYPTWIGPEGVRLEGEQGIERLSKISGCAVDGTRISQ</sequence>
<dbReference type="EMBL" id="MHRJ01000039">
    <property type="protein sequence ID" value="OHA21842.1"/>
    <property type="molecule type" value="Genomic_DNA"/>
</dbReference>
<evidence type="ECO:0000313" key="1">
    <source>
        <dbReference type="EMBL" id="OHA21842.1"/>
    </source>
</evidence>
<protein>
    <recommendedName>
        <fullName evidence="3">Thioredoxin domain-containing protein</fullName>
    </recommendedName>
</protein>
<dbReference type="Gene3D" id="3.40.30.10">
    <property type="entry name" value="Glutaredoxin"/>
    <property type="match status" value="1"/>
</dbReference>
<dbReference type="AlphaFoldDB" id="A0A1G2MFQ9"/>
<evidence type="ECO:0000313" key="2">
    <source>
        <dbReference type="Proteomes" id="UP000176493"/>
    </source>
</evidence>
<dbReference type="InterPro" id="IPR036249">
    <property type="entry name" value="Thioredoxin-like_sf"/>
</dbReference>
<dbReference type="Proteomes" id="UP000176493">
    <property type="component" value="Unassembled WGS sequence"/>
</dbReference>
<organism evidence="1 2">
    <name type="scientific">Candidatus Taylorbacteria bacterium RIFCSPHIGHO2_02_49_25</name>
    <dbReference type="NCBI Taxonomy" id="1802305"/>
    <lineage>
        <taxon>Bacteria</taxon>
        <taxon>Candidatus Tayloriibacteriota</taxon>
    </lineage>
</organism>
<proteinExistence type="predicted"/>
<accession>A0A1G2MFQ9</accession>
<reference evidence="1 2" key="1">
    <citation type="journal article" date="2016" name="Nat. Commun.">
        <title>Thousands of microbial genomes shed light on interconnected biogeochemical processes in an aquifer system.</title>
        <authorList>
            <person name="Anantharaman K."/>
            <person name="Brown C.T."/>
            <person name="Hug L.A."/>
            <person name="Sharon I."/>
            <person name="Castelle C.J."/>
            <person name="Probst A.J."/>
            <person name="Thomas B.C."/>
            <person name="Singh A."/>
            <person name="Wilkins M.J."/>
            <person name="Karaoz U."/>
            <person name="Brodie E.L."/>
            <person name="Williams K.H."/>
            <person name="Hubbard S.S."/>
            <person name="Banfield J.F."/>
        </authorList>
    </citation>
    <scope>NUCLEOTIDE SEQUENCE [LARGE SCALE GENOMIC DNA]</scope>
</reference>
<gene>
    <name evidence="1" type="ORF">A2W52_02445</name>
</gene>
<dbReference type="PANTHER" id="PTHR34573:SF1">
    <property type="entry name" value="VITAMIN K EPOXIDE REDUCTASE DOMAIN-CONTAINING PROTEIN"/>
    <property type="match status" value="1"/>
</dbReference>
<evidence type="ECO:0008006" key="3">
    <source>
        <dbReference type="Google" id="ProtNLM"/>
    </source>
</evidence>